<keyword evidence="1" id="KW-0732">Signal</keyword>
<gene>
    <name evidence="3" type="ORF">GCM10007363_26650</name>
</gene>
<dbReference type="RefSeq" id="WP_165765319.1">
    <property type="nucleotide sequence ID" value="NZ_BMDE01000009.1"/>
</dbReference>
<feature type="signal peptide" evidence="1">
    <location>
        <begin position="1"/>
        <end position="22"/>
    </location>
</feature>
<evidence type="ECO:0000313" key="4">
    <source>
        <dbReference type="Proteomes" id="UP000655550"/>
    </source>
</evidence>
<keyword evidence="4" id="KW-1185">Reference proteome</keyword>
<dbReference type="Proteomes" id="UP000655550">
    <property type="component" value="Unassembled WGS sequence"/>
</dbReference>
<accession>A0ABQ2AV38</accession>
<reference evidence="4" key="1">
    <citation type="journal article" date="2019" name="Int. J. Syst. Evol. Microbiol.">
        <title>The Global Catalogue of Microorganisms (GCM) 10K type strain sequencing project: providing services to taxonomists for standard genome sequencing and annotation.</title>
        <authorList>
            <consortium name="The Broad Institute Genomics Platform"/>
            <consortium name="The Broad Institute Genome Sequencing Center for Infectious Disease"/>
            <person name="Wu L."/>
            <person name="Ma J."/>
        </authorList>
    </citation>
    <scope>NUCLEOTIDE SEQUENCE [LARGE SCALE GENOMIC DNA]</scope>
    <source>
        <strain evidence="4">CCM 8778</strain>
    </source>
</reference>
<feature type="chain" id="PRO_5046495660" description="Excalibur calcium-binding domain-containing protein" evidence="1">
    <location>
        <begin position="23"/>
        <end position="127"/>
    </location>
</feature>
<sequence length="127" mass="13875">MKKLLVLILLAAAGWHFYPGHSASPVITNIAADGSTLGSPVVIQPALSWLSVDRLFAWLTPESSPASTTPSRLAPQQASASRYRCDGRTHCSQMTSCEEARFFLHNCPATKMDGNRDGVPCEQQWCR</sequence>
<name>A0ABQ2AV38_9PSED</name>
<dbReference type="Pfam" id="PF05901">
    <property type="entry name" value="Excalibur"/>
    <property type="match status" value="1"/>
</dbReference>
<organism evidence="3 4">
    <name type="scientific">Pseudomonas fluvialis</name>
    <dbReference type="NCBI Taxonomy" id="1793966"/>
    <lineage>
        <taxon>Bacteria</taxon>
        <taxon>Pseudomonadati</taxon>
        <taxon>Pseudomonadota</taxon>
        <taxon>Gammaproteobacteria</taxon>
        <taxon>Pseudomonadales</taxon>
        <taxon>Pseudomonadaceae</taxon>
        <taxon>Pseudomonas</taxon>
    </lineage>
</organism>
<evidence type="ECO:0000256" key="1">
    <source>
        <dbReference type="SAM" id="SignalP"/>
    </source>
</evidence>
<proteinExistence type="predicted"/>
<feature type="domain" description="Excalibur calcium-binding" evidence="2">
    <location>
        <begin position="88"/>
        <end position="122"/>
    </location>
</feature>
<evidence type="ECO:0000259" key="2">
    <source>
        <dbReference type="Pfam" id="PF05901"/>
    </source>
</evidence>
<evidence type="ECO:0000313" key="3">
    <source>
        <dbReference type="EMBL" id="GGH96027.1"/>
    </source>
</evidence>
<comment type="caution">
    <text evidence="3">The sequence shown here is derived from an EMBL/GenBank/DDBJ whole genome shotgun (WGS) entry which is preliminary data.</text>
</comment>
<dbReference type="EMBL" id="BMDE01000009">
    <property type="protein sequence ID" value="GGH96027.1"/>
    <property type="molecule type" value="Genomic_DNA"/>
</dbReference>
<protein>
    <recommendedName>
        <fullName evidence="2">Excalibur calcium-binding domain-containing protein</fullName>
    </recommendedName>
</protein>
<dbReference type="InterPro" id="IPR008613">
    <property type="entry name" value="Excalibur_Ca-bd_domain"/>
</dbReference>